<name>A0AA38MF70_9CUCU</name>
<sequence>MISFQRGLSLLGMSRAVRRKANVREKHVLEVIGRPADPRLPVDVAEYIGEFNLGDVYAVVANSPIICRYDYFKGNFYLEEITSPEKCQVFTAALSPLGVKGNGFNKQTTKNCFVAHI</sequence>
<evidence type="ECO:0000313" key="1">
    <source>
        <dbReference type="EMBL" id="KAJ3653871.1"/>
    </source>
</evidence>
<protein>
    <submittedName>
        <fullName evidence="1">Uncharacterized protein</fullName>
    </submittedName>
</protein>
<keyword evidence="2" id="KW-1185">Reference proteome</keyword>
<dbReference type="Proteomes" id="UP001168821">
    <property type="component" value="Unassembled WGS sequence"/>
</dbReference>
<accession>A0AA38MF70</accession>
<gene>
    <name evidence="1" type="ORF">Zmor_013101</name>
</gene>
<dbReference type="AlphaFoldDB" id="A0AA38MF70"/>
<evidence type="ECO:0000313" key="2">
    <source>
        <dbReference type="Proteomes" id="UP001168821"/>
    </source>
</evidence>
<organism evidence="1 2">
    <name type="scientific">Zophobas morio</name>
    <dbReference type="NCBI Taxonomy" id="2755281"/>
    <lineage>
        <taxon>Eukaryota</taxon>
        <taxon>Metazoa</taxon>
        <taxon>Ecdysozoa</taxon>
        <taxon>Arthropoda</taxon>
        <taxon>Hexapoda</taxon>
        <taxon>Insecta</taxon>
        <taxon>Pterygota</taxon>
        <taxon>Neoptera</taxon>
        <taxon>Endopterygota</taxon>
        <taxon>Coleoptera</taxon>
        <taxon>Polyphaga</taxon>
        <taxon>Cucujiformia</taxon>
        <taxon>Tenebrionidae</taxon>
        <taxon>Zophobas</taxon>
    </lineage>
</organism>
<comment type="caution">
    <text evidence="1">The sequence shown here is derived from an EMBL/GenBank/DDBJ whole genome shotgun (WGS) entry which is preliminary data.</text>
</comment>
<dbReference type="EMBL" id="JALNTZ010000004">
    <property type="protein sequence ID" value="KAJ3653871.1"/>
    <property type="molecule type" value="Genomic_DNA"/>
</dbReference>
<reference evidence="1" key="1">
    <citation type="journal article" date="2023" name="G3 (Bethesda)">
        <title>Whole genome assemblies of Zophobas morio and Tenebrio molitor.</title>
        <authorList>
            <person name="Kaur S."/>
            <person name="Stinson S.A."/>
            <person name="diCenzo G.C."/>
        </authorList>
    </citation>
    <scope>NUCLEOTIDE SEQUENCE</scope>
    <source>
        <strain evidence="1">QUZm001</strain>
    </source>
</reference>
<proteinExistence type="predicted"/>